<gene>
    <name evidence="9" type="ORF">O4213_13195</name>
</gene>
<dbReference type="Proteomes" id="UP001067235">
    <property type="component" value="Unassembled WGS sequence"/>
</dbReference>
<keyword evidence="3 7" id="KW-1133">Transmembrane helix</keyword>
<dbReference type="PANTHER" id="PTHR21624">
    <property type="entry name" value="STEROL DESATURASE-RELATED PROTEIN"/>
    <property type="match status" value="1"/>
</dbReference>
<feature type="domain" description="Fatty acid hydroxylase" evidence="8">
    <location>
        <begin position="110"/>
        <end position="243"/>
    </location>
</feature>
<sequence length="317" mass="36073">MDGVVALFDALPQPLRDPVALAIPFFVLLLVIESVAARVLEHRENADPGGDPVRPRPGAYRAADARASISMGLVSIATMAVWKGLALLGYAALFAYVAPWQLPADRWYTWVIALVGVDVLFYVYHRTAHRVRLIWATHQAHHSSEYFNFSTALRQKWNNSGEILMWLPLPLLGVPPWMVFFAFSLSLVYQFWIHTERIGHLPRPFEFVFNTPSHHRVHHGRDQDYLDKNYGGILIIWDRIFGSFQKELQRPTYGLTKPVDTFNIWRLETREYVAIAADVRRSRSLKDKLGFIFGPPGWRPQGRVSGVDVTTSSASAH</sequence>
<accession>A0ABT4MVV3</accession>
<protein>
    <submittedName>
        <fullName evidence="9">Sterol desaturase family protein</fullName>
    </submittedName>
</protein>
<feature type="transmembrane region" description="Helical" evidence="7">
    <location>
        <begin position="71"/>
        <end position="95"/>
    </location>
</feature>
<evidence type="ECO:0000256" key="2">
    <source>
        <dbReference type="ARBA" id="ARBA00022692"/>
    </source>
</evidence>
<dbReference type="InterPro" id="IPR006694">
    <property type="entry name" value="Fatty_acid_hydroxylase"/>
</dbReference>
<keyword evidence="5" id="KW-0443">Lipid metabolism</keyword>
<evidence type="ECO:0000259" key="8">
    <source>
        <dbReference type="Pfam" id="PF04116"/>
    </source>
</evidence>
<evidence type="ECO:0000256" key="1">
    <source>
        <dbReference type="ARBA" id="ARBA00004127"/>
    </source>
</evidence>
<keyword evidence="6 7" id="KW-0472">Membrane</keyword>
<proteinExistence type="predicted"/>
<comment type="subcellular location">
    <subcellularLocation>
        <location evidence="1">Endomembrane system</location>
        <topology evidence="1">Multi-pass membrane protein</topology>
    </subcellularLocation>
</comment>
<evidence type="ECO:0000256" key="4">
    <source>
        <dbReference type="ARBA" id="ARBA00023002"/>
    </source>
</evidence>
<dbReference type="RefSeq" id="WP_301571542.1">
    <property type="nucleotide sequence ID" value="NZ_JAPWIE010000003.1"/>
</dbReference>
<dbReference type="InterPro" id="IPR051689">
    <property type="entry name" value="Sterol_desaturase/TMEM195"/>
</dbReference>
<reference evidence="9" key="1">
    <citation type="submission" date="2022-12" db="EMBL/GenBank/DDBJ databases">
        <authorList>
            <person name="Krivoruchko A.V."/>
            <person name="Elkin A."/>
        </authorList>
    </citation>
    <scope>NUCLEOTIDE SEQUENCE</scope>
    <source>
        <strain evidence="9">IEGM 1388</strain>
    </source>
</reference>
<evidence type="ECO:0000256" key="5">
    <source>
        <dbReference type="ARBA" id="ARBA00023098"/>
    </source>
</evidence>
<feature type="transmembrane region" description="Helical" evidence="7">
    <location>
        <begin position="107"/>
        <end position="124"/>
    </location>
</feature>
<dbReference type="PANTHER" id="PTHR21624:SF1">
    <property type="entry name" value="ALKYLGLYCEROL MONOOXYGENASE"/>
    <property type="match status" value="1"/>
</dbReference>
<evidence type="ECO:0000256" key="3">
    <source>
        <dbReference type="ARBA" id="ARBA00022989"/>
    </source>
</evidence>
<name>A0ABT4MVV3_GORRU</name>
<evidence type="ECO:0000313" key="10">
    <source>
        <dbReference type="Proteomes" id="UP001067235"/>
    </source>
</evidence>
<keyword evidence="4" id="KW-0560">Oxidoreductase</keyword>
<evidence type="ECO:0000256" key="6">
    <source>
        <dbReference type="ARBA" id="ARBA00023136"/>
    </source>
</evidence>
<evidence type="ECO:0000313" key="9">
    <source>
        <dbReference type="EMBL" id="MCZ4550944.1"/>
    </source>
</evidence>
<organism evidence="9 10">
    <name type="scientific">Gordonia rubripertincta</name>
    <name type="common">Rhodococcus corallinus</name>
    <dbReference type="NCBI Taxonomy" id="36822"/>
    <lineage>
        <taxon>Bacteria</taxon>
        <taxon>Bacillati</taxon>
        <taxon>Actinomycetota</taxon>
        <taxon>Actinomycetes</taxon>
        <taxon>Mycobacteriales</taxon>
        <taxon>Gordoniaceae</taxon>
        <taxon>Gordonia</taxon>
    </lineage>
</organism>
<keyword evidence="10" id="KW-1185">Reference proteome</keyword>
<comment type="caution">
    <text evidence="9">The sequence shown here is derived from an EMBL/GenBank/DDBJ whole genome shotgun (WGS) entry which is preliminary data.</text>
</comment>
<dbReference type="EMBL" id="JAPWIE010000003">
    <property type="protein sequence ID" value="MCZ4550944.1"/>
    <property type="molecule type" value="Genomic_DNA"/>
</dbReference>
<feature type="transmembrane region" description="Helical" evidence="7">
    <location>
        <begin position="20"/>
        <end position="40"/>
    </location>
</feature>
<dbReference type="Pfam" id="PF04116">
    <property type="entry name" value="FA_hydroxylase"/>
    <property type="match status" value="1"/>
</dbReference>
<keyword evidence="2 7" id="KW-0812">Transmembrane</keyword>
<evidence type="ECO:0000256" key="7">
    <source>
        <dbReference type="SAM" id="Phobius"/>
    </source>
</evidence>
<feature type="transmembrane region" description="Helical" evidence="7">
    <location>
        <begin position="163"/>
        <end position="192"/>
    </location>
</feature>